<evidence type="ECO:0000256" key="1">
    <source>
        <dbReference type="SAM" id="MobiDB-lite"/>
    </source>
</evidence>
<feature type="domain" description="DUF5641" evidence="2">
    <location>
        <begin position="36"/>
        <end position="130"/>
    </location>
</feature>
<protein>
    <recommendedName>
        <fullName evidence="2">DUF5641 domain-containing protein</fullName>
    </recommendedName>
</protein>
<dbReference type="Pfam" id="PF18701">
    <property type="entry name" value="DUF5641"/>
    <property type="match status" value="1"/>
</dbReference>
<organism evidence="3 4">
    <name type="scientific">Parnassius mnemosyne</name>
    <name type="common">clouded apollo</name>
    <dbReference type="NCBI Taxonomy" id="213953"/>
    <lineage>
        <taxon>Eukaryota</taxon>
        <taxon>Metazoa</taxon>
        <taxon>Ecdysozoa</taxon>
        <taxon>Arthropoda</taxon>
        <taxon>Hexapoda</taxon>
        <taxon>Insecta</taxon>
        <taxon>Pterygota</taxon>
        <taxon>Neoptera</taxon>
        <taxon>Endopterygota</taxon>
        <taxon>Lepidoptera</taxon>
        <taxon>Glossata</taxon>
        <taxon>Ditrysia</taxon>
        <taxon>Papilionoidea</taxon>
        <taxon>Papilionidae</taxon>
        <taxon>Parnassiinae</taxon>
        <taxon>Parnassini</taxon>
        <taxon>Parnassius</taxon>
        <taxon>Driopa</taxon>
    </lineage>
</organism>
<proteinExistence type="predicted"/>
<sequence length="164" mass="18905">MYQDLSPITPGHFLVGRPLVSLPPPPNMSTKTISIRYQMMEQIRNHFRNRWHNEYLSELQQRTKWKIRQKDLKLGDFVVFKDENLPPLKWKLGRVHQIYTGAHGINRVADFITRTHRGIERRALNKVCPLPVDIDDNEDAEKAATGGANGKEEAPVEGDDTHEV</sequence>
<dbReference type="InterPro" id="IPR040676">
    <property type="entry name" value="DUF5641"/>
</dbReference>
<evidence type="ECO:0000313" key="4">
    <source>
        <dbReference type="Proteomes" id="UP001314205"/>
    </source>
</evidence>
<gene>
    <name evidence="3" type="ORF">PARMNEM_LOCUS18524</name>
</gene>
<evidence type="ECO:0000313" key="3">
    <source>
        <dbReference type="EMBL" id="CAK1599665.1"/>
    </source>
</evidence>
<feature type="compositionally biased region" description="Basic and acidic residues" evidence="1">
    <location>
        <begin position="150"/>
        <end position="164"/>
    </location>
</feature>
<dbReference type="AlphaFoldDB" id="A0AAV1LXN3"/>
<feature type="region of interest" description="Disordered" evidence="1">
    <location>
        <begin position="138"/>
        <end position="164"/>
    </location>
</feature>
<comment type="caution">
    <text evidence="3">The sequence shown here is derived from an EMBL/GenBank/DDBJ whole genome shotgun (WGS) entry which is preliminary data.</text>
</comment>
<reference evidence="3 4" key="1">
    <citation type="submission" date="2023-11" db="EMBL/GenBank/DDBJ databases">
        <authorList>
            <person name="Hedman E."/>
            <person name="Englund M."/>
            <person name="Stromberg M."/>
            <person name="Nyberg Akerstrom W."/>
            <person name="Nylinder S."/>
            <person name="Jareborg N."/>
            <person name="Kallberg Y."/>
            <person name="Kronander E."/>
        </authorList>
    </citation>
    <scope>NUCLEOTIDE SEQUENCE [LARGE SCALE GENOMIC DNA]</scope>
</reference>
<dbReference type="Proteomes" id="UP001314205">
    <property type="component" value="Unassembled WGS sequence"/>
</dbReference>
<dbReference type="EMBL" id="CAVLGL010000115">
    <property type="protein sequence ID" value="CAK1599665.1"/>
    <property type="molecule type" value="Genomic_DNA"/>
</dbReference>
<evidence type="ECO:0000259" key="2">
    <source>
        <dbReference type="Pfam" id="PF18701"/>
    </source>
</evidence>
<dbReference type="PANTHER" id="PTHR47331">
    <property type="entry name" value="PHD-TYPE DOMAIN-CONTAINING PROTEIN"/>
    <property type="match status" value="1"/>
</dbReference>
<dbReference type="PANTHER" id="PTHR47331:SF1">
    <property type="entry name" value="GAG-LIKE PROTEIN"/>
    <property type="match status" value="1"/>
</dbReference>
<accession>A0AAV1LXN3</accession>
<keyword evidence="4" id="KW-1185">Reference proteome</keyword>
<name>A0AAV1LXN3_9NEOP</name>